<accession>A0ABS9KPT9</accession>
<evidence type="ECO:0000259" key="5">
    <source>
        <dbReference type="PROSITE" id="PS50110"/>
    </source>
</evidence>
<evidence type="ECO:0000259" key="4">
    <source>
        <dbReference type="PROSITE" id="PS50043"/>
    </source>
</evidence>
<dbReference type="PROSITE" id="PS50043">
    <property type="entry name" value="HTH_LUXR_2"/>
    <property type="match status" value="1"/>
</dbReference>
<dbReference type="InterPro" id="IPR058245">
    <property type="entry name" value="NreC/VraR/RcsB-like_REC"/>
</dbReference>
<evidence type="ECO:0000313" key="6">
    <source>
        <dbReference type="EMBL" id="MCG2614346.1"/>
    </source>
</evidence>
<evidence type="ECO:0000256" key="1">
    <source>
        <dbReference type="ARBA" id="ARBA00022553"/>
    </source>
</evidence>
<feature type="domain" description="HTH luxR-type" evidence="4">
    <location>
        <begin position="148"/>
        <end position="212"/>
    </location>
</feature>
<comment type="caution">
    <text evidence="6">The sequence shown here is derived from an EMBL/GenBank/DDBJ whole genome shotgun (WGS) entry which is preliminary data.</text>
</comment>
<protein>
    <submittedName>
        <fullName evidence="6">Response regulator transcription factor</fullName>
    </submittedName>
</protein>
<dbReference type="PRINTS" id="PR00038">
    <property type="entry name" value="HTHLUXR"/>
</dbReference>
<dbReference type="SMART" id="SM00448">
    <property type="entry name" value="REC"/>
    <property type="match status" value="1"/>
</dbReference>
<dbReference type="Pfam" id="PF00196">
    <property type="entry name" value="GerE"/>
    <property type="match status" value="1"/>
</dbReference>
<dbReference type="InterPro" id="IPR001789">
    <property type="entry name" value="Sig_transdc_resp-reg_receiver"/>
</dbReference>
<keyword evidence="7" id="KW-1185">Reference proteome</keyword>
<gene>
    <name evidence="6" type="ORF">LZZ85_08635</name>
</gene>
<dbReference type="SUPFAM" id="SSF46894">
    <property type="entry name" value="C-terminal effector domain of the bipartite response regulators"/>
    <property type="match status" value="1"/>
</dbReference>
<dbReference type="RefSeq" id="WP_237870672.1">
    <property type="nucleotide sequence ID" value="NZ_JAKLTR010000004.1"/>
</dbReference>
<reference evidence="6" key="1">
    <citation type="submission" date="2022-01" db="EMBL/GenBank/DDBJ databases">
        <authorList>
            <person name="Jo J.-H."/>
            <person name="Im W.-T."/>
        </authorList>
    </citation>
    <scope>NUCLEOTIDE SEQUENCE</scope>
    <source>
        <strain evidence="6">NA20</strain>
    </source>
</reference>
<dbReference type="PANTHER" id="PTHR43214:SF43">
    <property type="entry name" value="TWO-COMPONENT RESPONSE REGULATOR"/>
    <property type="match status" value="1"/>
</dbReference>
<dbReference type="InterPro" id="IPR039420">
    <property type="entry name" value="WalR-like"/>
</dbReference>
<dbReference type="InterPro" id="IPR011006">
    <property type="entry name" value="CheY-like_superfamily"/>
</dbReference>
<dbReference type="PANTHER" id="PTHR43214">
    <property type="entry name" value="TWO-COMPONENT RESPONSE REGULATOR"/>
    <property type="match status" value="1"/>
</dbReference>
<dbReference type="SUPFAM" id="SSF52172">
    <property type="entry name" value="CheY-like"/>
    <property type="match status" value="1"/>
</dbReference>
<evidence type="ECO:0000313" key="7">
    <source>
        <dbReference type="Proteomes" id="UP001165367"/>
    </source>
</evidence>
<dbReference type="PROSITE" id="PS00622">
    <property type="entry name" value="HTH_LUXR_1"/>
    <property type="match status" value="1"/>
</dbReference>
<sequence>MKEISVCIVDDNRDLRNALEEIIGMSEGYACIGTLGTAEEAIAEIPVMEPDVVLMDINLGGTESGIDCVRILKTQVPSTNFMMCTVYEEDEKIFEALSAGASGYILKKTAPARLLEAIRELYQGGAPMSSQIARKVVAAFQNKTTSTQDSDLDDLSAREREILEQLSKGLMYKEIAAELFISPETVRKHVYHIYEKLHVTNRIEAVNKYFGR</sequence>
<name>A0ABS9KPT9_9BACT</name>
<dbReference type="InterPro" id="IPR016032">
    <property type="entry name" value="Sig_transdc_resp-reg_C-effctor"/>
</dbReference>
<proteinExistence type="predicted"/>
<dbReference type="InterPro" id="IPR000792">
    <property type="entry name" value="Tscrpt_reg_LuxR_C"/>
</dbReference>
<dbReference type="EMBL" id="JAKLTR010000004">
    <property type="protein sequence ID" value="MCG2614346.1"/>
    <property type="molecule type" value="Genomic_DNA"/>
</dbReference>
<dbReference type="PROSITE" id="PS50110">
    <property type="entry name" value="RESPONSE_REGULATORY"/>
    <property type="match status" value="1"/>
</dbReference>
<feature type="domain" description="Response regulatory" evidence="5">
    <location>
        <begin position="5"/>
        <end position="122"/>
    </location>
</feature>
<dbReference type="CDD" id="cd06170">
    <property type="entry name" value="LuxR_C_like"/>
    <property type="match status" value="1"/>
</dbReference>
<keyword evidence="1 3" id="KW-0597">Phosphoprotein</keyword>
<evidence type="ECO:0000256" key="2">
    <source>
        <dbReference type="ARBA" id="ARBA00023125"/>
    </source>
</evidence>
<dbReference type="Proteomes" id="UP001165367">
    <property type="component" value="Unassembled WGS sequence"/>
</dbReference>
<dbReference type="Gene3D" id="3.40.50.2300">
    <property type="match status" value="1"/>
</dbReference>
<dbReference type="SMART" id="SM00421">
    <property type="entry name" value="HTH_LUXR"/>
    <property type="match status" value="1"/>
</dbReference>
<dbReference type="Pfam" id="PF00072">
    <property type="entry name" value="Response_reg"/>
    <property type="match status" value="1"/>
</dbReference>
<organism evidence="6 7">
    <name type="scientific">Terrimonas ginsenosidimutans</name>
    <dbReference type="NCBI Taxonomy" id="2908004"/>
    <lineage>
        <taxon>Bacteria</taxon>
        <taxon>Pseudomonadati</taxon>
        <taxon>Bacteroidota</taxon>
        <taxon>Chitinophagia</taxon>
        <taxon>Chitinophagales</taxon>
        <taxon>Chitinophagaceae</taxon>
        <taxon>Terrimonas</taxon>
    </lineage>
</organism>
<feature type="modified residue" description="4-aspartylphosphate" evidence="3">
    <location>
        <position position="56"/>
    </location>
</feature>
<dbReference type="CDD" id="cd17535">
    <property type="entry name" value="REC_NarL-like"/>
    <property type="match status" value="1"/>
</dbReference>
<keyword evidence="2" id="KW-0238">DNA-binding</keyword>
<evidence type="ECO:0000256" key="3">
    <source>
        <dbReference type="PROSITE-ProRule" id="PRU00169"/>
    </source>
</evidence>